<proteinExistence type="predicted"/>
<dbReference type="EMBL" id="LAQT01000004">
    <property type="protein sequence ID" value="KPC53834.1"/>
    <property type="molecule type" value="Genomic_DNA"/>
</dbReference>
<evidence type="ECO:0000313" key="1">
    <source>
        <dbReference type="EMBL" id="KPC53834.1"/>
    </source>
</evidence>
<gene>
    <name evidence="1" type="ORF">WG78_06905</name>
</gene>
<reference evidence="1 2" key="1">
    <citation type="submission" date="2015-07" db="EMBL/GenBank/DDBJ databases">
        <title>Draft genome sequence of the Amantichitinum ursilacus IGB-41, a new chitin-degrading bacterium.</title>
        <authorList>
            <person name="Kirstahler P."/>
            <person name="Guenther M."/>
            <person name="Grumaz C."/>
            <person name="Rupp S."/>
            <person name="Zibek S."/>
            <person name="Sohn K."/>
        </authorList>
    </citation>
    <scope>NUCLEOTIDE SEQUENCE [LARGE SCALE GENOMIC DNA]</scope>
    <source>
        <strain evidence="1 2">IGB-41</strain>
    </source>
</reference>
<sequence>MVNYFEMESGATLADAPTTLMMGDPVEQQTAHTPLLHAPQPALRLMTVAEAVATERQQHPAFRNRLI</sequence>
<dbReference type="RefSeq" id="WP_053937075.1">
    <property type="nucleotide sequence ID" value="NZ_LAQT01000004.1"/>
</dbReference>
<organism evidence="1 2">
    <name type="scientific">Amantichitinum ursilacus</name>
    <dbReference type="NCBI Taxonomy" id="857265"/>
    <lineage>
        <taxon>Bacteria</taxon>
        <taxon>Pseudomonadati</taxon>
        <taxon>Pseudomonadota</taxon>
        <taxon>Betaproteobacteria</taxon>
        <taxon>Neisseriales</taxon>
        <taxon>Chitinibacteraceae</taxon>
        <taxon>Amantichitinum</taxon>
    </lineage>
</organism>
<keyword evidence="2" id="KW-1185">Reference proteome</keyword>
<name>A0A0N0GPL7_9NEIS</name>
<comment type="caution">
    <text evidence="1">The sequence shown here is derived from an EMBL/GenBank/DDBJ whole genome shotgun (WGS) entry which is preliminary data.</text>
</comment>
<dbReference type="AlphaFoldDB" id="A0A0N0GPL7"/>
<evidence type="ECO:0000313" key="2">
    <source>
        <dbReference type="Proteomes" id="UP000037939"/>
    </source>
</evidence>
<accession>A0A0N0GPL7</accession>
<protein>
    <submittedName>
        <fullName evidence="1">Uncharacterized protein</fullName>
    </submittedName>
</protein>
<dbReference type="Proteomes" id="UP000037939">
    <property type="component" value="Unassembled WGS sequence"/>
</dbReference>